<evidence type="ECO:0000313" key="3">
    <source>
        <dbReference type="Proteomes" id="UP000594262"/>
    </source>
</evidence>
<keyword evidence="3" id="KW-1185">Reference proteome</keyword>
<feature type="chain" id="PRO_5029790846" evidence="1">
    <location>
        <begin position="24"/>
        <end position="233"/>
    </location>
</feature>
<dbReference type="RefSeq" id="XP_066912336.1">
    <property type="nucleotide sequence ID" value="XM_067056235.1"/>
</dbReference>
<accession>A0A7M5UL45</accession>
<feature type="signal peptide" evidence="1">
    <location>
        <begin position="1"/>
        <end position="23"/>
    </location>
</feature>
<reference evidence="2" key="1">
    <citation type="submission" date="2021-01" db="UniProtKB">
        <authorList>
            <consortium name="EnsemblMetazoa"/>
        </authorList>
    </citation>
    <scope>IDENTIFICATION</scope>
</reference>
<dbReference type="OrthoDB" id="10439743at2759"/>
<evidence type="ECO:0000256" key="1">
    <source>
        <dbReference type="SAM" id="SignalP"/>
    </source>
</evidence>
<name>A0A7M5UL45_9CNID</name>
<dbReference type="Proteomes" id="UP000594262">
    <property type="component" value="Unplaced"/>
</dbReference>
<proteinExistence type="predicted"/>
<dbReference type="EnsemblMetazoa" id="CLYHEMT001080.1">
    <property type="protein sequence ID" value="CLYHEMP001080.1"/>
    <property type="gene ID" value="CLYHEMG001080"/>
</dbReference>
<dbReference type="GeneID" id="136799521"/>
<organism evidence="2 3">
    <name type="scientific">Clytia hemisphaerica</name>
    <dbReference type="NCBI Taxonomy" id="252671"/>
    <lineage>
        <taxon>Eukaryota</taxon>
        <taxon>Metazoa</taxon>
        <taxon>Cnidaria</taxon>
        <taxon>Hydrozoa</taxon>
        <taxon>Hydroidolina</taxon>
        <taxon>Leptothecata</taxon>
        <taxon>Obeliida</taxon>
        <taxon>Clytiidae</taxon>
        <taxon>Clytia</taxon>
    </lineage>
</organism>
<keyword evidence="1" id="KW-0732">Signal</keyword>
<dbReference type="AlphaFoldDB" id="A0A7M5UL45"/>
<protein>
    <submittedName>
        <fullName evidence="2">Uncharacterized protein</fullName>
    </submittedName>
</protein>
<sequence>MAASMTQILISLTVTCIASVVHTMSLDSLVLQSGATTNEDQLNTRQDMSSQNPLYWSQYLTPNDKELYLLVQKRATLAGQKACRPVLTALSTFTHERGIQTPKTVFTSRCQGGLKNPENYQCQPSKMVIECFHLQNAQGKSDFLGVYSHEGCQERCVCGRKSCKNKLIYNLICPKGFEEDKNTCQCNSMVGQSIFYRTLGVIADWDKNLHNICRSKSKDHITSIGQSFKLNLV</sequence>
<evidence type="ECO:0000313" key="2">
    <source>
        <dbReference type="EnsemblMetazoa" id="CLYHEMP001080.1"/>
    </source>
</evidence>